<dbReference type="SUPFAM" id="SSF109709">
    <property type="entry name" value="KorB DNA-binding domain-like"/>
    <property type="match status" value="1"/>
</dbReference>
<feature type="domain" description="ParB-like N-terminal" evidence="3">
    <location>
        <begin position="60"/>
        <end position="151"/>
    </location>
</feature>
<dbReference type="CDD" id="cd16405">
    <property type="entry name" value="RepB_like_N"/>
    <property type="match status" value="1"/>
</dbReference>
<dbReference type="InterPro" id="IPR003115">
    <property type="entry name" value="ParB_N"/>
</dbReference>
<comment type="similarity">
    <text evidence="1">Belongs to the ParB family.</text>
</comment>
<dbReference type="NCBIfam" id="TIGR03454">
    <property type="entry name" value="partition_RepB"/>
    <property type="match status" value="1"/>
</dbReference>
<dbReference type="PANTHER" id="PTHR33375:SF1">
    <property type="entry name" value="CHROMOSOME-PARTITIONING PROTEIN PARB-RELATED"/>
    <property type="match status" value="1"/>
</dbReference>
<dbReference type="InterPro" id="IPR017819">
    <property type="entry name" value="Plasmid_partition_RepB"/>
</dbReference>
<dbReference type="EMBL" id="QFQD01000118">
    <property type="protein sequence ID" value="PZQ78816.1"/>
    <property type="molecule type" value="Genomic_DNA"/>
</dbReference>
<dbReference type="InterPro" id="IPR036086">
    <property type="entry name" value="ParB/Sulfiredoxin_sf"/>
</dbReference>
<dbReference type="PANTHER" id="PTHR33375">
    <property type="entry name" value="CHROMOSOME-PARTITIONING PROTEIN PARB-RELATED"/>
    <property type="match status" value="1"/>
</dbReference>
<dbReference type="Gene3D" id="1.10.10.2830">
    <property type="match status" value="1"/>
</dbReference>
<dbReference type="InterPro" id="IPR037972">
    <property type="entry name" value="RepB_N"/>
</dbReference>
<evidence type="ECO:0000256" key="2">
    <source>
        <dbReference type="SAM" id="MobiDB-lite"/>
    </source>
</evidence>
<dbReference type="SMART" id="SM00470">
    <property type="entry name" value="ParB"/>
    <property type="match status" value="1"/>
</dbReference>
<protein>
    <submittedName>
        <fullName evidence="4">Plasmid partitioning protein RepB</fullName>
    </submittedName>
</protein>
<dbReference type="GO" id="GO:0005694">
    <property type="term" value="C:chromosome"/>
    <property type="evidence" value="ECO:0007669"/>
    <property type="project" value="TreeGrafter"/>
</dbReference>
<gene>
    <name evidence="4" type="primary">repB</name>
    <name evidence="4" type="ORF">DI549_21795</name>
</gene>
<name>A0A2W5QP78_ANCNO</name>
<dbReference type="Pfam" id="PF02195">
    <property type="entry name" value="ParB_N"/>
    <property type="match status" value="1"/>
</dbReference>
<accession>A0A2W5QP78</accession>
<dbReference type="SUPFAM" id="SSF110849">
    <property type="entry name" value="ParB/Sulfiredoxin"/>
    <property type="match status" value="1"/>
</dbReference>
<dbReference type="InterPro" id="IPR050336">
    <property type="entry name" value="Chromosome_partition/occlusion"/>
</dbReference>
<evidence type="ECO:0000313" key="4">
    <source>
        <dbReference type="EMBL" id="PZQ78816.1"/>
    </source>
</evidence>
<proteinExistence type="inferred from homology"/>
<dbReference type="Proteomes" id="UP000248887">
    <property type="component" value="Unassembled WGS sequence"/>
</dbReference>
<dbReference type="Pfam" id="PF07506">
    <property type="entry name" value="RepB"/>
    <property type="match status" value="1"/>
</dbReference>
<feature type="region of interest" description="Disordered" evidence="2">
    <location>
        <begin position="14"/>
        <end position="36"/>
    </location>
</feature>
<dbReference type="GO" id="GO:0003677">
    <property type="term" value="F:DNA binding"/>
    <property type="evidence" value="ECO:0007669"/>
    <property type="project" value="InterPro"/>
</dbReference>
<dbReference type="GO" id="GO:0007059">
    <property type="term" value="P:chromosome segregation"/>
    <property type="evidence" value="ECO:0007669"/>
    <property type="project" value="TreeGrafter"/>
</dbReference>
<evidence type="ECO:0000259" key="3">
    <source>
        <dbReference type="SMART" id="SM00470"/>
    </source>
</evidence>
<reference evidence="4 5" key="1">
    <citation type="submission" date="2017-08" db="EMBL/GenBank/DDBJ databases">
        <title>Infants hospitalized years apart are colonized by the same room-sourced microbial strains.</title>
        <authorList>
            <person name="Brooks B."/>
            <person name="Olm M.R."/>
            <person name="Firek B.A."/>
            <person name="Baker R."/>
            <person name="Thomas B.C."/>
            <person name="Morowitz M.J."/>
            <person name="Banfield J.F."/>
        </authorList>
    </citation>
    <scope>NUCLEOTIDE SEQUENCE [LARGE SCALE GENOMIC DNA]</scope>
    <source>
        <strain evidence="4">S2_005_001_R2_27</strain>
    </source>
</reference>
<evidence type="ECO:0000313" key="5">
    <source>
        <dbReference type="Proteomes" id="UP000248887"/>
    </source>
</evidence>
<dbReference type="Gene3D" id="3.90.1530.30">
    <property type="match status" value="1"/>
</dbReference>
<evidence type="ECO:0000256" key="1">
    <source>
        <dbReference type="ARBA" id="ARBA00006295"/>
    </source>
</evidence>
<organism evidence="4 5">
    <name type="scientific">Ancylobacter novellus</name>
    <name type="common">Thiobacillus novellus</name>
    <dbReference type="NCBI Taxonomy" id="921"/>
    <lineage>
        <taxon>Bacteria</taxon>
        <taxon>Pseudomonadati</taxon>
        <taxon>Pseudomonadota</taxon>
        <taxon>Alphaproteobacteria</taxon>
        <taxon>Hyphomicrobiales</taxon>
        <taxon>Xanthobacteraceae</taxon>
        <taxon>Ancylobacter</taxon>
    </lineage>
</organism>
<sequence>MARKHLLASFADPKQEEVPVATASESRAEYARRGASRSMMQTLDEMAENSMRLLEGEAIVQLDPALLDPSPFADRIGEEADEFDALVAAIKDVGQASPILVRPHPDDAQRYVIVYGHRRAKAARQLGIPVRAVVKPLADIAHVIAQGQENTARANLTFIEKSLFAKKLLRSGISKDDIKRALTIDDTLLSRMLAVVEAVPAPVLDALGAARGVGRDRWEHLKKELLHPAKASAAVELVHTPSFKDAPQEQRFALVLEGIAQAKTRKPVVARPTERDWALAGDSVKVVTKAAGRSFTLALKAKDASDFGAYLSDNLERLYEEYQKNGSKQETH</sequence>
<dbReference type="InterPro" id="IPR004437">
    <property type="entry name" value="ParB/RepB/Spo0J"/>
</dbReference>
<dbReference type="InterPro" id="IPR011111">
    <property type="entry name" value="Plasmid_RepB"/>
</dbReference>
<comment type="caution">
    <text evidence="4">The sequence shown here is derived from an EMBL/GenBank/DDBJ whole genome shotgun (WGS) entry which is preliminary data.</text>
</comment>
<dbReference type="AlphaFoldDB" id="A0A2W5QP78"/>
<dbReference type="NCBIfam" id="TIGR00180">
    <property type="entry name" value="parB_part"/>
    <property type="match status" value="1"/>
</dbReference>